<dbReference type="GO" id="GO:0006535">
    <property type="term" value="P:cysteine biosynthetic process from serine"/>
    <property type="evidence" value="ECO:0007669"/>
    <property type="project" value="InterPro"/>
</dbReference>
<dbReference type="GO" id="GO:0005737">
    <property type="term" value="C:cytoplasm"/>
    <property type="evidence" value="ECO:0007669"/>
    <property type="project" value="InterPro"/>
</dbReference>
<dbReference type="AlphaFoldDB" id="A0A5R8YTU9"/>
<reference evidence="5 6" key="1">
    <citation type="submission" date="2019-05" db="EMBL/GenBank/DDBJ databases">
        <title>Pseudomonas sp. SC006 isolated from lettuce that can produce HBGAs.</title>
        <authorList>
            <person name="Wang D."/>
            <person name="Liao N."/>
            <person name="Liu D."/>
            <person name="Zhang Z."/>
            <person name="Zou S."/>
        </authorList>
    </citation>
    <scope>NUCLEOTIDE SEQUENCE [LARGE SCALE GENOMIC DNA]</scope>
    <source>
        <strain evidence="5 6">SC006</strain>
    </source>
</reference>
<sequence length="184" mass="20508">MQRKPLKHYWHVEVLGGLDKPFSWLRLWRRVRRSRESHFLFWFRLADHLSRTGSRTLMSFAKGINNGLISRHGTEIMLGAQIDEGLAVGHGMGIVITRNVRIGKHFQIRQNTTIGIDGKGDAPIIIGDNVDIGANSCIIGTGIEIGDNVVIGAMSFVNKSIPADHTYITEKKSFVKPRHSAVQG</sequence>
<dbReference type="Gene3D" id="2.160.10.10">
    <property type="entry name" value="Hexapeptide repeat proteins"/>
    <property type="match status" value="1"/>
</dbReference>
<protein>
    <recommendedName>
        <fullName evidence="4">Serine acetyltransferase</fullName>
        <ecNumber evidence="4">2.3.1.30</ecNumber>
    </recommendedName>
</protein>
<dbReference type="InterPro" id="IPR045304">
    <property type="entry name" value="LbH_SAT"/>
</dbReference>
<evidence type="ECO:0000313" key="6">
    <source>
        <dbReference type="Proteomes" id="UP000309819"/>
    </source>
</evidence>
<dbReference type="PANTHER" id="PTHR42811">
    <property type="entry name" value="SERINE ACETYLTRANSFERASE"/>
    <property type="match status" value="1"/>
</dbReference>
<evidence type="ECO:0000313" key="5">
    <source>
        <dbReference type="EMBL" id="TLP56694.1"/>
    </source>
</evidence>
<comment type="caution">
    <text evidence="5">The sequence shown here is derived from an EMBL/GenBank/DDBJ whole genome shotgun (WGS) entry which is preliminary data.</text>
</comment>
<keyword evidence="6" id="KW-1185">Reference proteome</keyword>
<dbReference type="PIRSF" id="PIRSF000441">
    <property type="entry name" value="CysE"/>
    <property type="match status" value="1"/>
</dbReference>
<dbReference type="OrthoDB" id="7058950at2"/>
<keyword evidence="3 4" id="KW-0012">Acyltransferase</keyword>
<proteinExistence type="inferred from homology"/>
<dbReference type="EMBL" id="VAUO01000009">
    <property type="protein sequence ID" value="TLP56694.1"/>
    <property type="molecule type" value="Genomic_DNA"/>
</dbReference>
<evidence type="ECO:0000256" key="4">
    <source>
        <dbReference type="PIRNR" id="PIRNR000441"/>
    </source>
</evidence>
<evidence type="ECO:0000256" key="3">
    <source>
        <dbReference type="ARBA" id="ARBA00023315"/>
    </source>
</evidence>
<keyword evidence="2 4" id="KW-0808">Transferase</keyword>
<dbReference type="InterPro" id="IPR011004">
    <property type="entry name" value="Trimer_LpxA-like_sf"/>
</dbReference>
<dbReference type="CDD" id="cd03354">
    <property type="entry name" value="LbH_SAT"/>
    <property type="match status" value="1"/>
</dbReference>
<comment type="similarity">
    <text evidence="1 4">Belongs to the transferase hexapeptide repeat family.</text>
</comment>
<dbReference type="Pfam" id="PF14602">
    <property type="entry name" value="Hexapep_2"/>
    <property type="match status" value="1"/>
</dbReference>
<accession>A0A5R8YTU9</accession>
<dbReference type="InterPro" id="IPR005881">
    <property type="entry name" value="Ser_O-AcTrfase"/>
</dbReference>
<dbReference type="InterPro" id="IPR001451">
    <property type="entry name" value="Hexapep"/>
</dbReference>
<dbReference type="GO" id="GO:0009001">
    <property type="term" value="F:serine O-acetyltransferase activity"/>
    <property type="evidence" value="ECO:0007669"/>
    <property type="project" value="UniProtKB-EC"/>
</dbReference>
<dbReference type="Proteomes" id="UP000309819">
    <property type="component" value="Unassembled WGS sequence"/>
</dbReference>
<gene>
    <name evidence="5" type="ORF">FEM01_18515</name>
</gene>
<dbReference type="RefSeq" id="WP_138220924.1">
    <property type="nucleotide sequence ID" value="NZ_VAUO01000009.1"/>
</dbReference>
<evidence type="ECO:0000256" key="2">
    <source>
        <dbReference type="ARBA" id="ARBA00022679"/>
    </source>
</evidence>
<name>A0A5R8YTU9_9PSED</name>
<comment type="catalytic activity">
    <reaction evidence="4">
        <text>L-serine + acetyl-CoA = O-acetyl-L-serine + CoA</text>
        <dbReference type="Rhea" id="RHEA:24560"/>
        <dbReference type="ChEBI" id="CHEBI:33384"/>
        <dbReference type="ChEBI" id="CHEBI:57287"/>
        <dbReference type="ChEBI" id="CHEBI:57288"/>
        <dbReference type="ChEBI" id="CHEBI:58340"/>
        <dbReference type="EC" id="2.3.1.30"/>
    </reaction>
</comment>
<dbReference type="SUPFAM" id="SSF51161">
    <property type="entry name" value="Trimeric LpxA-like enzymes"/>
    <property type="match status" value="1"/>
</dbReference>
<organism evidence="5 6">
    <name type="scientific">Pseudomonas mosselii</name>
    <dbReference type="NCBI Taxonomy" id="78327"/>
    <lineage>
        <taxon>Bacteria</taxon>
        <taxon>Pseudomonadati</taxon>
        <taxon>Pseudomonadota</taxon>
        <taxon>Gammaproteobacteria</taxon>
        <taxon>Pseudomonadales</taxon>
        <taxon>Pseudomonadaceae</taxon>
        <taxon>Pseudomonas</taxon>
    </lineage>
</organism>
<evidence type="ECO:0000256" key="1">
    <source>
        <dbReference type="ARBA" id="ARBA00007274"/>
    </source>
</evidence>
<dbReference type="EC" id="2.3.1.30" evidence="4"/>